<keyword evidence="2" id="KW-1185">Reference proteome</keyword>
<dbReference type="Gene3D" id="3.30.1540.10">
    <property type="entry name" value="formyl-coa transferase, domain 3"/>
    <property type="match status" value="1"/>
</dbReference>
<dbReference type="InterPro" id="IPR023606">
    <property type="entry name" value="CoA-Trfase_III_dom_1_sf"/>
</dbReference>
<dbReference type="InterPro" id="IPR050509">
    <property type="entry name" value="CoA-transferase_III"/>
</dbReference>
<dbReference type="SUPFAM" id="SSF89796">
    <property type="entry name" value="CoA-transferase family III (CaiB/BaiF)"/>
    <property type="match status" value="1"/>
</dbReference>
<evidence type="ECO:0000313" key="2">
    <source>
        <dbReference type="Proteomes" id="UP001519306"/>
    </source>
</evidence>
<sequence>MKGALSNVKVLDFTTLLPGPYATLMMADMGADVLKISSPSKLDLVLEKEPFFEDTNKSANLLWLNRNKNTMALNLKTKEGIDIVKKLVKEYDVLVEQFRPGVMKSLGLSYEDLKEINPALIYCSISSYGQTGPMSKRAGHDINFLAKSGIMSLSGRKQTGPILTNTQIGDLAIGANNAIIGILAALNYKNATGEGQYIDISMLDGLISYNTFDGAGYLVDEKLPNREEGMLNGGCAYDFYRTLDGRYLSVGSLEPKFWKAFCEAIDRPEFINKTVWPEDVRDLKDEISKTIGAKNLSEWIEIFKDKDCCVEPVQNLKEALSEDEHIKARELVIEMPVGDKKVRQFSMPIKFSKSKAEYKHVGKTIGEDTNSIMKSLGYSDEEIKNLSNKNVFK</sequence>
<proteinExistence type="predicted"/>
<protein>
    <submittedName>
        <fullName evidence="1">Crotonobetainyl-CoA:carnitine CoA-transferase CaiB-like acyl-CoA transferase</fullName>
    </submittedName>
</protein>
<dbReference type="Pfam" id="PF02515">
    <property type="entry name" value="CoA_transf_3"/>
    <property type="match status" value="1"/>
</dbReference>
<gene>
    <name evidence="1" type="ORF">J2Z71_001406</name>
</gene>
<evidence type="ECO:0000313" key="1">
    <source>
        <dbReference type="EMBL" id="MBP2025857.1"/>
    </source>
</evidence>
<reference evidence="1 2" key="1">
    <citation type="submission" date="2021-03" db="EMBL/GenBank/DDBJ databases">
        <title>Genomic Encyclopedia of Type Strains, Phase IV (KMG-IV): sequencing the most valuable type-strain genomes for metagenomic binning, comparative biology and taxonomic classification.</title>
        <authorList>
            <person name="Goeker M."/>
        </authorList>
    </citation>
    <scope>NUCLEOTIDE SEQUENCE [LARGE SCALE GENOMIC DNA]</scope>
    <source>
        <strain evidence="1 2">DSM 27563</strain>
    </source>
</reference>
<dbReference type="Gene3D" id="3.40.50.10540">
    <property type="entry name" value="Crotonobetainyl-coa:carnitine coa-transferase, domain 1"/>
    <property type="match status" value="2"/>
</dbReference>
<organism evidence="1 2">
    <name type="scientific">Peptoniphilus stercorisuis</name>
    <dbReference type="NCBI Taxonomy" id="1436965"/>
    <lineage>
        <taxon>Bacteria</taxon>
        <taxon>Bacillati</taxon>
        <taxon>Bacillota</taxon>
        <taxon>Tissierellia</taxon>
        <taxon>Tissierellales</taxon>
        <taxon>Peptoniphilaceae</taxon>
        <taxon>Peptoniphilus</taxon>
    </lineage>
</organism>
<dbReference type="PANTHER" id="PTHR48228">
    <property type="entry name" value="SUCCINYL-COA--D-CITRAMALATE COA-TRANSFERASE"/>
    <property type="match status" value="1"/>
</dbReference>
<dbReference type="Proteomes" id="UP001519306">
    <property type="component" value="Unassembled WGS sequence"/>
</dbReference>
<dbReference type="EMBL" id="JAGGLJ010000014">
    <property type="protein sequence ID" value="MBP2025857.1"/>
    <property type="molecule type" value="Genomic_DNA"/>
</dbReference>
<dbReference type="InterPro" id="IPR044855">
    <property type="entry name" value="CoA-Trfase_III_dom3_sf"/>
</dbReference>
<name>A0ABS4KDK1_9FIRM</name>
<comment type="caution">
    <text evidence="1">The sequence shown here is derived from an EMBL/GenBank/DDBJ whole genome shotgun (WGS) entry which is preliminary data.</text>
</comment>
<dbReference type="RefSeq" id="WP_210061474.1">
    <property type="nucleotide sequence ID" value="NZ_JAGGLJ010000014.1"/>
</dbReference>
<accession>A0ABS4KDK1</accession>
<dbReference type="InterPro" id="IPR003673">
    <property type="entry name" value="CoA-Trfase_fam_III"/>
</dbReference>
<dbReference type="PANTHER" id="PTHR48228:SF5">
    <property type="entry name" value="ALPHA-METHYLACYL-COA RACEMASE"/>
    <property type="match status" value="1"/>
</dbReference>